<dbReference type="Proteomes" id="UP000256514">
    <property type="component" value="Unassembled WGS sequence"/>
</dbReference>
<dbReference type="InterPro" id="IPR055646">
    <property type="entry name" value="DUF7222"/>
</dbReference>
<gene>
    <name evidence="2" type="ORF">CQA54_07235</name>
</gene>
<sequence>MIQKIEKKFPFEKIISQMELNKENMYEIIEMFKYIYEHGLRGGVHGFITLKQTGIFFEENKKEILEYLEDKSQENGVSLENFIWGITSIKSLKELLEEGEAILLNDIVWWYIKECANYIFEILIPSLEA</sequence>
<dbReference type="AlphaFoldDB" id="A0A3D8INK4"/>
<protein>
    <recommendedName>
        <fullName evidence="1">DUF7222 domain-containing protein</fullName>
    </recommendedName>
</protein>
<evidence type="ECO:0000313" key="2">
    <source>
        <dbReference type="EMBL" id="RDU66486.1"/>
    </source>
</evidence>
<organism evidence="2 3">
    <name type="scientific">Helicobacter equorum</name>
    <dbReference type="NCBI Taxonomy" id="361872"/>
    <lineage>
        <taxon>Bacteria</taxon>
        <taxon>Pseudomonadati</taxon>
        <taxon>Campylobacterota</taxon>
        <taxon>Epsilonproteobacteria</taxon>
        <taxon>Campylobacterales</taxon>
        <taxon>Helicobacteraceae</taxon>
        <taxon>Helicobacter</taxon>
    </lineage>
</organism>
<accession>A0A3D8INK4</accession>
<proteinExistence type="predicted"/>
<evidence type="ECO:0000313" key="3">
    <source>
        <dbReference type="Proteomes" id="UP000256514"/>
    </source>
</evidence>
<comment type="caution">
    <text evidence="2">The sequence shown here is derived from an EMBL/GenBank/DDBJ whole genome shotgun (WGS) entry which is preliminary data.</text>
</comment>
<dbReference type="RefSeq" id="WP_115571440.1">
    <property type="nucleotide sequence ID" value="NZ_NXLT01000006.1"/>
</dbReference>
<dbReference type="EMBL" id="NXLT01000006">
    <property type="protein sequence ID" value="RDU66486.1"/>
    <property type="molecule type" value="Genomic_DNA"/>
</dbReference>
<evidence type="ECO:0000259" key="1">
    <source>
        <dbReference type="Pfam" id="PF23864"/>
    </source>
</evidence>
<dbReference type="Pfam" id="PF23864">
    <property type="entry name" value="DUF7222"/>
    <property type="match status" value="1"/>
</dbReference>
<keyword evidence="3" id="KW-1185">Reference proteome</keyword>
<name>A0A3D8INK4_9HELI</name>
<feature type="domain" description="DUF7222" evidence="1">
    <location>
        <begin position="23"/>
        <end position="117"/>
    </location>
</feature>
<reference evidence="2 3" key="1">
    <citation type="submission" date="2018-04" db="EMBL/GenBank/DDBJ databases">
        <title>Novel Campyloabacter and Helicobacter Species and Strains.</title>
        <authorList>
            <person name="Mannion A.J."/>
            <person name="Shen Z."/>
            <person name="Fox J.G."/>
        </authorList>
    </citation>
    <scope>NUCLEOTIDE SEQUENCE [LARGE SCALE GENOMIC DNA]</scope>
    <source>
        <strain evidence="2 3">MIT 12-6600</strain>
    </source>
</reference>